<dbReference type="AlphaFoldDB" id="A0A8D8LRM3"/>
<reference evidence="1" key="1">
    <citation type="submission" date="2021-05" db="EMBL/GenBank/DDBJ databases">
        <authorList>
            <person name="Alioto T."/>
            <person name="Alioto T."/>
            <person name="Gomez Garrido J."/>
        </authorList>
    </citation>
    <scope>NUCLEOTIDE SEQUENCE</scope>
</reference>
<protein>
    <submittedName>
        <fullName evidence="1">Uncharacterized protein</fullName>
    </submittedName>
</protein>
<name>A0A8D8LRM3_9HEMI</name>
<sequence length="148" mass="16297">MTSDSSELNVTPEPLHTLLNAVFRILGRGGNSFRLQVSLVLISTLGGSACSSLGLKQLEQRSFFQALRTKRGQELEAVPEPGDDILLFSMIIGSPLISSNGLTMHYMAAFEHSEFAFHALRNLRTSNEFLIQDFVRAKMCHVSILGSL</sequence>
<evidence type="ECO:0000313" key="1">
    <source>
        <dbReference type="EMBL" id="CAG6610332.1"/>
    </source>
</evidence>
<accession>A0A8D8LRM3</accession>
<organism evidence="1">
    <name type="scientific">Cacopsylla melanoneura</name>
    <dbReference type="NCBI Taxonomy" id="428564"/>
    <lineage>
        <taxon>Eukaryota</taxon>
        <taxon>Metazoa</taxon>
        <taxon>Ecdysozoa</taxon>
        <taxon>Arthropoda</taxon>
        <taxon>Hexapoda</taxon>
        <taxon>Insecta</taxon>
        <taxon>Pterygota</taxon>
        <taxon>Neoptera</taxon>
        <taxon>Paraneoptera</taxon>
        <taxon>Hemiptera</taxon>
        <taxon>Sternorrhyncha</taxon>
        <taxon>Psylloidea</taxon>
        <taxon>Psyllidae</taxon>
        <taxon>Psyllinae</taxon>
        <taxon>Cacopsylla</taxon>
    </lineage>
</organism>
<proteinExistence type="predicted"/>
<dbReference type="EMBL" id="HBUF01017944">
    <property type="protein sequence ID" value="CAG6610332.1"/>
    <property type="molecule type" value="Transcribed_RNA"/>
</dbReference>